<dbReference type="Pfam" id="PF00148">
    <property type="entry name" value="Oxidored_nitro"/>
    <property type="match status" value="1"/>
</dbReference>
<evidence type="ECO:0000313" key="2">
    <source>
        <dbReference type="EMBL" id="MPL72643.1"/>
    </source>
</evidence>
<organism evidence="2">
    <name type="scientific">bioreactor metagenome</name>
    <dbReference type="NCBI Taxonomy" id="1076179"/>
    <lineage>
        <taxon>unclassified sequences</taxon>
        <taxon>metagenomes</taxon>
        <taxon>ecological metagenomes</taxon>
    </lineage>
</organism>
<feature type="domain" description="Nitrogenase/oxidoreductase component 1" evidence="1">
    <location>
        <begin position="4"/>
        <end position="298"/>
    </location>
</feature>
<sequence length="339" mass="35933">MGGCTLTGALSVACFIPGAVTVVHAPKGCAHQTFSMLHALMNEAETKTVPEILVSGLSDKDVIFGGEACLRSALDRAAAKEPELIIVVTSCVPETIGDDCLAVCREHPYSNRTLYIPTSGFLGGSAKDGENAALIGLSALADPADPVPGTVGIIGEKNLESEVEENFAEVKRLLDLLGLTITVRFCRNSCVADLRKLGAASCFILRDHRCADAGRELGRRFCRPVVGGFPRGLSGSIAFLQETGKACGLSAEKIESAVQQETKYQKKMLGRFANLAGSRVSLGAEPFEGTLTAAREALACLDMTESSDGINVRLPFYLPVGVSGTVKMLYLWRRAVLHG</sequence>
<dbReference type="PANTHER" id="PTHR42956">
    <property type="entry name" value="NITROGENASE IRON-MOLYBDENUM COFACTOR BIOSYNTHESIS PROTEIN NIFE"/>
    <property type="match status" value="1"/>
</dbReference>
<dbReference type="InterPro" id="IPR049939">
    <property type="entry name" value="NifE-like"/>
</dbReference>
<dbReference type="EMBL" id="VSSQ01000067">
    <property type="protein sequence ID" value="MPL72643.1"/>
    <property type="molecule type" value="Genomic_DNA"/>
</dbReference>
<dbReference type="CDD" id="cd00316">
    <property type="entry name" value="Oxidoreductase_nitrogenase"/>
    <property type="match status" value="1"/>
</dbReference>
<dbReference type="SUPFAM" id="SSF53807">
    <property type="entry name" value="Helical backbone' metal receptor"/>
    <property type="match status" value="1"/>
</dbReference>
<name>A0A644U086_9ZZZZ</name>
<comment type="caution">
    <text evidence="2">The sequence shown here is derived from an EMBL/GenBank/DDBJ whole genome shotgun (WGS) entry which is preliminary data.</text>
</comment>
<gene>
    <name evidence="2" type="primary">vnfD_2</name>
    <name evidence="2" type="ORF">SDC9_18430</name>
</gene>
<dbReference type="EC" id="1.18.6.1" evidence="2"/>
<dbReference type="AlphaFoldDB" id="A0A644U086"/>
<dbReference type="Gene3D" id="3.40.50.1980">
    <property type="entry name" value="Nitrogenase molybdenum iron protein domain"/>
    <property type="match status" value="2"/>
</dbReference>
<evidence type="ECO:0000259" key="1">
    <source>
        <dbReference type="Pfam" id="PF00148"/>
    </source>
</evidence>
<keyword evidence="2" id="KW-0560">Oxidoreductase</keyword>
<dbReference type="GO" id="GO:0016163">
    <property type="term" value="F:nitrogenase activity"/>
    <property type="evidence" value="ECO:0007669"/>
    <property type="project" value="UniProtKB-EC"/>
</dbReference>
<accession>A0A644U086</accession>
<reference evidence="2" key="1">
    <citation type="submission" date="2019-08" db="EMBL/GenBank/DDBJ databases">
        <authorList>
            <person name="Kucharzyk K."/>
            <person name="Murdoch R.W."/>
            <person name="Higgins S."/>
            <person name="Loffler F."/>
        </authorList>
    </citation>
    <scope>NUCLEOTIDE SEQUENCE</scope>
</reference>
<dbReference type="InterPro" id="IPR000510">
    <property type="entry name" value="Nase/OxRdtase_comp1"/>
</dbReference>
<protein>
    <submittedName>
        <fullName evidence="2">Nitrogenase vanadium-iron protein alpha chain</fullName>
        <ecNumber evidence="2">1.18.6.1</ecNumber>
    </submittedName>
</protein>
<proteinExistence type="predicted"/>
<dbReference type="PANTHER" id="PTHR42956:SF1">
    <property type="entry name" value="NITROGENASE IRON-MOLYBDENUM COFACTOR BIOSYNTHESIS PROTEIN NIFE"/>
    <property type="match status" value="1"/>
</dbReference>